<keyword evidence="2" id="KW-0690">Ribosome biogenesis</keyword>
<keyword evidence="3" id="KW-0698">rRNA processing</keyword>
<keyword evidence="6" id="KW-0472">Membrane</keyword>
<dbReference type="GO" id="GO:0006364">
    <property type="term" value="P:rRNA processing"/>
    <property type="evidence" value="ECO:0007669"/>
    <property type="project" value="UniProtKB-KW"/>
</dbReference>
<feature type="transmembrane region" description="Helical" evidence="6">
    <location>
        <begin position="12"/>
        <end position="28"/>
    </location>
</feature>
<organism evidence="8 9">
    <name type="scientific">Plasmodium falciparum (isolate 7G8)</name>
    <dbReference type="NCBI Taxonomy" id="57266"/>
    <lineage>
        <taxon>Eukaryota</taxon>
        <taxon>Sar</taxon>
        <taxon>Alveolata</taxon>
        <taxon>Apicomplexa</taxon>
        <taxon>Aconoidasida</taxon>
        <taxon>Haemosporida</taxon>
        <taxon>Plasmodiidae</taxon>
        <taxon>Plasmodium</taxon>
        <taxon>Plasmodium (Laverania)</taxon>
    </lineage>
</organism>
<dbReference type="InterPro" id="IPR002676">
    <property type="entry name" value="RimM_N"/>
</dbReference>
<dbReference type="EMBL" id="KE123620">
    <property type="protein sequence ID" value="EUR71370.1"/>
    <property type="molecule type" value="Genomic_DNA"/>
</dbReference>
<feature type="compositionally biased region" description="Polar residues" evidence="5">
    <location>
        <begin position="340"/>
        <end position="349"/>
    </location>
</feature>
<evidence type="ECO:0000256" key="4">
    <source>
        <dbReference type="ARBA" id="ARBA00023186"/>
    </source>
</evidence>
<evidence type="ECO:0000256" key="5">
    <source>
        <dbReference type="SAM" id="MobiDB-lite"/>
    </source>
</evidence>
<evidence type="ECO:0000313" key="9">
    <source>
        <dbReference type="Proteomes" id="UP000030688"/>
    </source>
</evidence>
<dbReference type="AlphaFoldDB" id="W7FE98"/>
<dbReference type="InterPro" id="IPR013087">
    <property type="entry name" value="Znf_C2H2_type"/>
</dbReference>
<evidence type="ECO:0000256" key="6">
    <source>
        <dbReference type="SAM" id="Phobius"/>
    </source>
</evidence>
<feature type="domain" description="C2H2-type" evidence="7">
    <location>
        <begin position="650"/>
        <end position="670"/>
    </location>
</feature>
<sequence length="1152" mass="136134">MIVLSSYKKCLVFSYYILLLWVLKYYMLTCQAINFKKTWSSKERRNNIIYLFNNYKRKSFIYDYSNINGKARTLFLFVHPRNYLINKKNEIETHHVPLVTSRGTYINYYSSTKKSMFFLLFVFFLKRKYDRKEKKLYHKRLGIRKIRLNEKKKDNIYDHNHQSQHSLTNNNMPEYLEKEESEENTAKHKKEEEINQGNRQFLTETKYYKRSKYSKAGYIKEKDHNNNVIEKHEEEKKKKKGLDIFDDFINDRYNIYYTENKEDLVEKMNEKKKKENKMSLPDFFILNYYLDKNRKNNLDLMINEGDNHLIKGGSALTGSFSSTMKNMLQNNVLQGKAYCNNGNMDNNTKSNSSDGSSSDGSSSDGSSSDGSSSDGNSSDGSSSSSSSSNYKNTQSYSKHTEFINNYNVIGQIIGVRGLLGCLKVVSFTTFNDIRFEPGSYRYIFMNNYNYPLPIKILDVKESQKVSFLYIKIEGINTRSDALKLKNCLICDDKRTFPDLGENQYISTDLLNFDIHIFNDFSNISIGNVNGFLSKYDYIYSKSVQEISDDLIKIHLKKNISLEKVFNIINVAKLYNQNKNNSINIEGTQNNSHIKNIQAIKVLINKSNTYNTHEEDIQENNIPSEPIKNDKNYYDSLDNFDGYSYKKIFKCDYCDHIFDDIKEASIHENSHFSSDDELLYNRTKIDDSDKQKVYEVFEIYEDEKYEKEIFLIKKNLENLKKQKENKNLWVFFEFNLFDSLLSSIEEIESNMKKFDIGLLEIYKELKLSDRRFKEVTKYELNICKEEIIFDVEEIGLLLSIVPYALETLEISQKNYLREFHYILEKTLNFFNIFMSLINEHNVNIIDIDKKEINLFLKVKDSFDFIRSNEENLFSLHDEIVLKNKYGQILIKDLFLLFKKIFFIEVDENLIYFNYIDIIPIYIKTKNGLLKSRYYNMENYFYALIENTYKQNLQINEGIILIKILKQYKIHSDTKLAYYFDSDIIYKTILHQIYKQTSHISNINFDFLYSQNIDSTNNLLTENDVSLSLIILINSDVDTDKLTEQFYRFSFPKDIFRGNEDINKQRIKVMGSCVYTKESQTPIFNGFFSLGLSTYNLFKIIELLKPNKKLLYLSLEKADDNNQIRAQAIAERIVMNSKELFETVLLFERDVRNI</sequence>
<dbReference type="InterPro" id="IPR009000">
    <property type="entry name" value="Transl_B-barrel_sf"/>
</dbReference>
<keyword evidence="4" id="KW-0143">Chaperone</keyword>
<dbReference type="PANTHER" id="PTHR33692:SF1">
    <property type="entry name" value="RIBOSOME MATURATION FACTOR RIMM"/>
    <property type="match status" value="1"/>
</dbReference>
<protein>
    <recommendedName>
        <fullName evidence="7">C2H2-type domain-containing protein</fullName>
    </recommendedName>
</protein>
<gene>
    <name evidence="8" type="ORF">PFBG_03095</name>
</gene>
<dbReference type="OrthoDB" id="364858at2759"/>
<proteinExistence type="predicted"/>
<feature type="compositionally biased region" description="Basic and acidic residues" evidence="5">
    <location>
        <begin position="184"/>
        <end position="193"/>
    </location>
</feature>
<evidence type="ECO:0000259" key="7">
    <source>
        <dbReference type="PROSITE" id="PS00028"/>
    </source>
</evidence>
<dbReference type="GO" id="GO:0043022">
    <property type="term" value="F:ribosome binding"/>
    <property type="evidence" value="ECO:0007669"/>
    <property type="project" value="InterPro"/>
</dbReference>
<dbReference type="InterPro" id="IPR036976">
    <property type="entry name" value="RimM_N_sf"/>
</dbReference>
<evidence type="ECO:0000256" key="1">
    <source>
        <dbReference type="ARBA" id="ARBA00022490"/>
    </source>
</evidence>
<keyword evidence="6" id="KW-0812">Transmembrane</keyword>
<dbReference type="PANTHER" id="PTHR33692">
    <property type="entry name" value="RIBOSOME MATURATION FACTOR RIMM"/>
    <property type="match status" value="1"/>
</dbReference>
<evidence type="ECO:0000313" key="8">
    <source>
        <dbReference type="EMBL" id="EUR71370.1"/>
    </source>
</evidence>
<keyword evidence="6" id="KW-1133">Transmembrane helix</keyword>
<accession>W7FE98</accession>
<name>W7FE98_PLAF8</name>
<feature type="compositionally biased region" description="Low complexity" evidence="5">
    <location>
        <begin position="350"/>
        <end position="389"/>
    </location>
</feature>
<feature type="region of interest" description="Disordered" evidence="5">
    <location>
        <begin position="177"/>
        <end position="196"/>
    </location>
</feature>
<keyword evidence="1" id="KW-0963">Cytoplasm</keyword>
<dbReference type="Proteomes" id="UP000030688">
    <property type="component" value="Unassembled WGS sequence"/>
</dbReference>
<dbReference type="GO" id="GO:0005840">
    <property type="term" value="C:ribosome"/>
    <property type="evidence" value="ECO:0007669"/>
    <property type="project" value="InterPro"/>
</dbReference>
<dbReference type="SUPFAM" id="SSF50447">
    <property type="entry name" value="Translation proteins"/>
    <property type="match status" value="1"/>
</dbReference>
<evidence type="ECO:0000256" key="3">
    <source>
        <dbReference type="ARBA" id="ARBA00022552"/>
    </source>
</evidence>
<dbReference type="Pfam" id="PF01782">
    <property type="entry name" value="RimM"/>
    <property type="match status" value="1"/>
</dbReference>
<reference evidence="8 9" key="2">
    <citation type="submission" date="2013-02" db="EMBL/GenBank/DDBJ databases">
        <title>The Genome Sequence of Plasmodium falciparum 7G8.</title>
        <authorList>
            <consortium name="The Broad Institute Genome Sequencing Platform"/>
            <consortium name="The Broad Institute Genome Sequencing Center for Infectious Disease"/>
            <person name="Neafsey D."/>
            <person name="Cheeseman I."/>
            <person name="Volkman S."/>
            <person name="Adams J."/>
            <person name="Walker B."/>
            <person name="Young S.K."/>
            <person name="Zeng Q."/>
            <person name="Gargeya S."/>
            <person name="Fitzgerald M."/>
            <person name="Haas B."/>
            <person name="Abouelleil A."/>
            <person name="Alvarado L."/>
            <person name="Arachchi H.M."/>
            <person name="Berlin A.M."/>
            <person name="Chapman S.B."/>
            <person name="Dewar J."/>
            <person name="Goldberg J."/>
            <person name="Griggs A."/>
            <person name="Gujja S."/>
            <person name="Hansen M."/>
            <person name="Howarth C."/>
            <person name="Imamovic A."/>
            <person name="Larimer J."/>
            <person name="McCowan C."/>
            <person name="Murphy C."/>
            <person name="Neiman D."/>
            <person name="Pearson M."/>
            <person name="Priest M."/>
            <person name="Roberts A."/>
            <person name="Saif S."/>
            <person name="Shea T."/>
            <person name="Sisk P."/>
            <person name="Sykes S."/>
            <person name="Wortman J."/>
            <person name="Nusbaum C."/>
            <person name="Birren B."/>
        </authorList>
    </citation>
    <scope>NUCLEOTIDE SEQUENCE [LARGE SCALE GENOMIC DNA]</scope>
    <source>
        <strain evidence="8 9">7G8</strain>
    </source>
</reference>
<dbReference type="PROSITE" id="PS00028">
    <property type="entry name" value="ZINC_FINGER_C2H2_1"/>
    <property type="match status" value="1"/>
</dbReference>
<reference evidence="9" key="1">
    <citation type="submission" date="2007-11" db="EMBL/GenBank/DDBJ databases">
        <authorList>
            <consortium name="The Broad Institute Genome Sequencing Platform"/>
            <person name="Volkman S.K."/>
            <person name="Daily J.P."/>
            <person name="Sarr O."/>
            <person name="Ndiaye D."/>
            <person name="Ndir O."/>
            <person name="Mboup S."/>
            <person name="Lukens A."/>
            <person name="Stange-Thomann N."/>
            <person name="Mauceli E."/>
            <person name="Gnerre S."/>
            <person name="Jaffe D."/>
            <person name="Zainoun J."/>
            <person name="Wiegand R.C."/>
            <person name="Birren B."/>
            <person name="Galagan J."/>
            <person name="Lander E."/>
            <person name="Wirth D.F."/>
        </authorList>
    </citation>
    <scope>NUCLEOTIDE SEQUENCE [LARGE SCALE GENOMIC DNA]</scope>
    <source>
        <strain evidence="9">7G8</strain>
    </source>
</reference>
<dbReference type="InterPro" id="IPR011961">
    <property type="entry name" value="RimM"/>
</dbReference>
<dbReference type="Gene3D" id="2.40.30.60">
    <property type="entry name" value="RimM"/>
    <property type="match status" value="1"/>
</dbReference>
<feature type="region of interest" description="Disordered" evidence="5">
    <location>
        <begin position="339"/>
        <end position="392"/>
    </location>
</feature>
<evidence type="ECO:0000256" key="2">
    <source>
        <dbReference type="ARBA" id="ARBA00022517"/>
    </source>
</evidence>